<proteinExistence type="predicted"/>
<evidence type="ECO:0000256" key="1">
    <source>
        <dbReference type="ARBA" id="ARBA00022679"/>
    </source>
</evidence>
<accession>A0A1W9ZX47</accession>
<protein>
    <submittedName>
        <fullName evidence="2">CoA transferase</fullName>
    </submittedName>
</protein>
<evidence type="ECO:0000313" key="3">
    <source>
        <dbReference type="Proteomes" id="UP000192284"/>
    </source>
</evidence>
<name>A0A1W9ZX47_MYCAN</name>
<organism evidence="2 3">
    <name type="scientific">Mycobacterium angelicum</name>
    <dbReference type="NCBI Taxonomy" id="470074"/>
    <lineage>
        <taxon>Bacteria</taxon>
        <taxon>Bacillati</taxon>
        <taxon>Actinomycetota</taxon>
        <taxon>Actinomycetes</taxon>
        <taxon>Mycobacteriales</taxon>
        <taxon>Mycobacteriaceae</taxon>
        <taxon>Mycobacterium</taxon>
    </lineage>
</organism>
<evidence type="ECO:0000313" key="2">
    <source>
        <dbReference type="EMBL" id="ORA22228.1"/>
    </source>
</evidence>
<dbReference type="EMBL" id="MVHE01000011">
    <property type="protein sequence ID" value="ORA22228.1"/>
    <property type="molecule type" value="Genomic_DNA"/>
</dbReference>
<dbReference type="Proteomes" id="UP000192284">
    <property type="component" value="Unassembled WGS sequence"/>
</dbReference>
<reference evidence="2 3" key="1">
    <citation type="submission" date="2017-02" db="EMBL/GenBank/DDBJ databases">
        <title>The new phylogeny of genus Mycobacterium.</title>
        <authorList>
            <person name="Tortoli E."/>
            <person name="Trovato A."/>
            <person name="Cirillo D.M."/>
        </authorList>
    </citation>
    <scope>NUCLEOTIDE SEQUENCE [LARGE SCALE GENOMIC DNA]</scope>
    <source>
        <strain evidence="2 3">DSM 45057</strain>
    </source>
</reference>
<dbReference type="GO" id="GO:0008410">
    <property type="term" value="F:CoA-transferase activity"/>
    <property type="evidence" value="ECO:0007669"/>
    <property type="project" value="TreeGrafter"/>
</dbReference>
<comment type="caution">
    <text evidence="2">The sequence shown here is derived from an EMBL/GenBank/DDBJ whole genome shotgun (WGS) entry which is preliminary data.</text>
</comment>
<gene>
    <name evidence="2" type="ORF">BST12_10180</name>
</gene>
<dbReference type="Gene3D" id="3.40.50.10540">
    <property type="entry name" value="Crotonobetainyl-coa:carnitine coa-transferase, domain 1"/>
    <property type="match status" value="1"/>
</dbReference>
<sequence>MIELAGVVMGPLAGQLLGDLGADVIKIETTAGDVTRQYQPWRHKNMGWMGLNLNRNKRSVVLDLKSAAGRAALEQMLAAADVFLTNLRPASLARLGLAADKVTAEYPRLVYASAHGFRSGTAEQNRAAYDDVVQAASGMVWLNQQSTGTPYLPPTILADKVCGLVLTQSILAALYYRAEHGRGQHVEVPMLDTMLTFNLVEHIGGAAYQPPAAEFGYQRAMSRYHKAFRARDGWMCVLPYGDRNWRDFFAILGRPELARDCRFQDRAARARHVDELYALVEELTATYSMDELQTACDARGVAAAPVKSLAEATDSDYVRDGELFEIAEHPSEGAYRVIGSPVRYSATPPTLRRHCPHIGEHTAEILAEFGITE</sequence>
<dbReference type="PANTHER" id="PTHR48207">
    <property type="entry name" value="SUCCINATE--HYDROXYMETHYLGLUTARATE COA-TRANSFERASE"/>
    <property type="match status" value="1"/>
</dbReference>
<dbReference type="Pfam" id="PF02515">
    <property type="entry name" value="CoA_transf_3"/>
    <property type="match status" value="1"/>
</dbReference>
<keyword evidence="1 2" id="KW-0808">Transferase</keyword>
<keyword evidence="3" id="KW-1185">Reference proteome</keyword>
<dbReference type="Gene3D" id="3.30.1540.10">
    <property type="entry name" value="formyl-coa transferase, domain 3"/>
    <property type="match status" value="1"/>
</dbReference>
<dbReference type="AlphaFoldDB" id="A0A1W9ZX47"/>
<dbReference type="SUPFAM" id="SSF89796">
    <property type="entry name" value="CoA-transferase family III (CaiB/BaiF)"/>
    <property type="match status" value="1"/>
</dbReference>
<dbReference type="InterPro" id="IPR050483">
    <property type="entry name" value="CoA-transferase_III_domain"/>
</dbReference>
<dbReference type="InterPro" id="IPR003673">
    <property type="entry name" value="CoA-Trfase_fam_III"/>
</dbReference>
<dbReference type="PANTHER" id="PTHR48207:SF4">
    <property type="entry name" value="BLL6097 PROTEIN"/>
    <property type="match status" value="1"/>
</dbReference>
<dbReference type="InterPro" id="IPR044855">
    <property type="entry name" value="CoA-Trfase_III_dom3_sf"/>
</dbReference>
<dbReference type="InterPro" id="IPR023606">
    <property type="entry name" value="CoA-Trfase_III_dom_1_sf"/>
</dbReference>